<evidence type="ECO:0000256" key="11">
    <source>
        <dbReference type="ARBA" id="ARBA00036904"/>
    </source>
</evidence>
<dbReference type="PROSITE" id="PS51462">
    <property type="entry name" value="NUDIX"/>
    <property type="match status" value="1"/>
</dbReference>
<dbReference type="GO" id="GO:0008413">
    <property type="term" value="F:8-oxo-7,8-dihydroguanosine triphosphate pyrophosphatase activity"/>
    <property type="evidence" value="ECO:0007669"/>
    <property type="project" value="TreeGrafter"/>
</dbReference>
<dbReference type="SUPFAM" id="SSF55811">
    <property type="entry name" value="Nudix"/>
    <property type="match status" value="1"/>
</dbReference>
<organism evidence="19 20">
    <name type="scientific">Treponema ruminis</name>
    <dbReference type="NCBI Taxonomy" id="744515"/>
    <lineage>
        <taxon>Bacteria</taxon>
        <taxon>Pseudomonadati</taxon>
        <taxon>Spirochaetota</taxon>
        <taxon>Spirochaetia</taxon>
        <taxon>Spirochaetales</taxon>
        <taxon>Treponemataceae</taxon>
        <taxon>Treponema</taxon>
    </lineage>
</organism>
<dbReference type="PROSITE" id="PS00893">
    <property type="entry name" value="NUDIX_BOX"/>
    <property type="match status" value="1"/>
</dbReference>
<dbReference type="PANTHER" id="PTHR47707:SF1">
    <property type="entry name" value="NUDIX HYDROLASE FAMILY PROTEIN"/>
    <property type="match status" value="1"/>
</dbReference>
<evidence type="ECO:0000256" key="2">
    <source>
        <dbReference type="ARBA" id="ARBA00005582"/>
    </source>
</evidence>
<dbReference type="GO" id="GO:0044715">
    <property type="term" value="F:8-oxo-dGDP phosphatase activity"/>
    <property type="evidence" value="ECO:0007669"/>
    <property type="project" value="TreeGrafter"/>
</dbReference>
<dbReference type="InterPro" id="IPR000086">
    <property type="entry name" value="NUDIX_hydrolase_dom"/>
</dbReference>
<dbReference type="GO" id="GO:0044716">
    <property type="term" value="F:8-oxo-GDP phosphatase activity"/>
    <property type="evidence" value="ECO:0007669"/>
    <property type="project" value="TreeGrafter"/>
</dbReference>
<dbReference type="GO" id="GO:0035539">
    <property type="term" value="F:8-oxo-7,8-dihydrodeoxyguanosine triphosphate pyrophosphatase activity"/>
    <property type="evidence" value="ECO:0007669"/>
    <property type="project" value="UniProtKB-EC"/>
</dbReference>
<keyword evidence="6" id="KW-0227">DNA damage</keyword>
<evidence type="ECO:0000256" key="3">
    <source>
        <dbReference type="ARBA" id="ARBA00022457"/>
    </source>
</evidence>
<comment type="caution">
    <text evidence="19">The sequence shown here is derived from an EMBL/GenBank/DDBJ whole genome shotgun (WGS) entry which is preliminary data.</text>
</comment>
<evidence type="ECO:0000256" key="12">
    <source>
        <dbReference type="ARBA" id="ARBA00038905"/>
    </source>
</evidence>
<keyword evidence="9" id="KW-0234">DNA repair</keyword>
<evidence type="ECO:0000256" key="7">
    <source>
        <dbReference type="ARBA" id="ARBA00022801"/>
    </source>
</evidence>
<comment type="similarity">
    <text evidence="2 17">Belongs to the Nudix hydrolase family.</text>
</comment>
<keyword evidence="20" id="KW-1185">Reference proteome</keyword>
<keyword evidence="3" id="KW-0515">Mutator protein</keyword>
<dbReference type="AlphaFoldDB" id="A0A7W8LLT7"/>
<evidence type="ECO:0000256" key="10">
    <source>
        <dbReference type="ARBA" id="ARBA00035861"/>
    </source>
</evidence>
<evidence type="ECO:0000313" key="20">
    <source>
        <dbReference type="Proteomes" id="UP000518887"/>
    </source>
</evidence>
<dbReference type="GO" id="GO:0006281">
    <property type="term" value="P:DNA repair"/>
    <property type="evidence" value="ECO:0007669"/>
    <property type="project" value="UniProtKB-KW"/>
</dbReference>
<name>A0A7W8LLT7_9SPIR</name>
<evidence type="ECO:0000256" key="5">
    <source>
        <dbReference type="ARBA" id="ARBA00022723"/>
    </source>
</evidence>
<dbReference type="Proteomes" id="UP000518887">
    <property type="component" value="Unassembled WGS sequence"/>
</dbReference>
<evidence type="ECO:0000256" key="4">
    <source>
        <dbReference type="ARBA" id="ARBA00022705"/>
    </source>
</evidence>
<evidence type="ECO:0000256" key="9">
    <source>
        <dbReference type="ARBA" id="ARBA00023204"/>
    </source>
</evidence>
<keyword evidence="5" id="KW-0479">Metal-binding</keyword>
<evidence type="ECO:0000313" key="19">
    <source>
        <dbReference type="EMBL" id="MBB5225678.1"/>
    </source>
</evidence>
<dbReference type="PANTHER" id="PTHR47707">
    <property type="entry name" value="8-OXO-DGTP DIPHOSPHATASE"/>
    <property type="match status" value="1"/>
</dbReference>
<dbReference type="GO" id="GO:0046872">
    <property type="term" value="F:metal ion binding"/>
    <property type="evidence" value="ECO:0007669"/>
    <property type="project" value="UniProtKB-KW"/>
</dbReference>
<comment type="catalytic activity">
    <reaction evidence="10">
        <text>8-oxo-dGTP + H2O = 8-oxo-dGMP + diphosphate + H(+)</text>
        <dbReference type="Rhea" id="RHEA:31575"/>
        <dbReference type="ChEBI" id="CHEBI:15377"/>
        <dbReference type="ChEBI" id="CHEBI:15378"/>
        <dbReference type="ChEBI" id="CHEBI:33019"/>
        <dbReference type="ChEBI" id="CHEBI:63224"/>
        <dbReference type="ChEBI" id="CHEBI:77896"/>
        <dbReference type="EC" id="3.6.1.55"/>
    </reaction>
</comment>
<evidence type="ECO:0000256" key="15">
    <source>
        <dbReference type="ARBA" id="ARBA00041979"/>
    </source>
</evidence>
<accession>A0A7W8LLT7</accession>
<proteinExistence type="inferred from homology"/>
<protein>
    <recommendedName>
        <fullName evidence="13">8-oxo-dGTP diphosphatase</fullName>
        <ecNumber evidence="12">3.6.1.55</ecNumber>
    </recommendedName>
    <alternativeName>
        <fullName evidence="16">7,8-dihydro-8-oxoguanine-triphosphatase</fullName>
    </alternativeName>
    <alternativeName>
        <fullName evidence="15">Mutator protein MutT</fullName>
    </alternativeName>
    <alternativeName>
        <fullName evidence="14">dGTP pyrophosphohydrolase</fullName>
    </alternativeName>
</protein>
<dbReference type="Pfam" id="PF00293">
    <property type="entry name" value="NUDIX"/>
    <property type="match status" value="1"/>
</dbReference>
<gene>
    <name evidence="19" type="ORF">HNP76_001035</name>
</gene>
<reference evidence="19 20" key="1">
    <citation type="submission" date="2020-08" db="EMBL/GenBank/DDBJ databases">
        <title>Genomic Encyclopedia of Type Strains, Phase IV (KMG-IV): sequencing the most valuable type-strain genomes for metagenomic binning, comparative biology and taxonomic classification.</title>
        <authorList>
            <person name="Goeker M."/>
        </authorList>
    </citation>
    <scope>NUCLEOTIDE SEQUENCE [LARGE SCALE GENOMIC DNA]</scope>
    <source>
        <strain evidence="19 20">DSM 103462</strain>
    </source>
</reference>
<dbReference type="InterPro" id="IPR047127">
    <property type="entry name" value="MutT-like"/>
</dbReference>
<dbReference type="EMBL" id="JACHFQ010000003">
    <property type="protein sequence ID" value="MBB5225678.1"/>
    <property type="molecule type" value="Genomic_DNA"/>
</dbReference>
<dbReference type="EC" id="3.6.1.55" evidence="12"/>
<keyword evidence="8" id="KW-0460">Magnesium</keyword>
<evidence type="ECO:0000256" key="6">
    <source>
        <dbReference type="ARBA" id="ARBA00022763"/>
    </source>
</evidence>
<keyword evidence="7 17" id="KW-0378">Hydrolase</keyword>
<dbReference type="CDD" id="cd03425">
    <property type="entry name" value="NUDIX_MutT_NudA_like"/>
    <property type="match status" value="1"/>
</dbReference>
<dbReference type="RefSeq" id="WP_184658200.1">
    <property type="nucleotide sequence ID" value="NZ_CP031518.1"/>
</dbReference>
<dbReference type="InterPro" id="IPR020476">
    <property type="entry name" value="Nudix_hydrolase"/>
</dbReference>
<dbReference type="GO" id="GO:0006260">
    <property type="term" value="P:DNA replication"/>
    <property type="evidence" value="ECO:0007669"/>
    <property type="project" value="UniProtKB-KW"/>
</dbReference>
<keyword evidence="4" id="KW-0235">DNA replication</keyword>
<evidence type="ECO:0000256" key="8">
    <source>
        <dbReference type="ARBA" id="ARBA00022842"/>
    </source>
</evidence>
<evidence type="ECO:0000256" key="17">
    <source>
        <dbReference type="RuleBase" id="RU003476"/>
    </source>
</evidence>
<evidence type="ECO:0000256" key="13">
    <source>
        <dbReference type="ARBA" id="ARBA00040794"/>
    </source>
</evidence>
<comment type="catalytic activity">
    <reaction evidence="11">
        <text>8-oxo-GTP + H2O = 8-oxo-GMP + diphosphate + H(+)</text>
        <dbReference type="Rhea" id="RHEA:67616"/>
        <dbReference type="ChEBI" id="CHEBI:15377"/>
        <dbReference type="ChEBI" id="CHEBI:15378"/>
        <dbReference type="ChEBI" id="CHEBI:33019"/>
        <dbReference type="ChEBI" id="CHEBI:143553"/>
        <dbReference type="ChEBI" id="CHEBI:145694"/>
    </reaction>
</comment>
<evidence type="ECO:0000259" key="18">
    <source>
        <dbReference type="PROSITE" id="PS51462"/>
    </source>
</evidence>
<evidence type="ECO:0000256" key="14">
    <source>
        <dbReference type="ARBA" id="ARBA00041592"/>
    </source>
</evidence>
<comment type="cofactor">
    <cofactor evidence="1">
        <name>Mg(2+)</name>
        <dbReference type="ChEBI" id="CHEBI:18420"/>
    </cofactor>
</comment>
<dbReference type="Gene3D" id="3.90.79.10">
    <property type="entry name" value="Nucleoside Triphosphate Pyrophosphohydrolase"/>
    <property type="match status" value="1"/>
</dbReference>
<dbReference type="InterPro" id="IPR015797">
    <property type="entry name" value="NUDIX_hydrolase-like_dom_sf"/>
</dbReference>
<dbReference type="InterPro" id="IPR020084">
    <property type="entry name" value="NUDIX_hydrolase_CS"/>
</dbReference>
<sequence length="136" mass="15393">MAKTSIACIAFDGEKILIAHRNPTGQMGDRWEFPGGKVEDGESDQTAIVREFEEEFGVKVSVGEKITETFFMHNGKQIALHAYEIKVPHDGIAQKYVLTEHTEYKWAFPAEIPTLNFVDSDMLIYPDVMKWVAGKK</sequence>
<feature type="domain" description="Nudix hydrolase" evidence="18">
    <location>
        <begin position="1"/>
        <end position="130"/>
    </location>
</feature>
<evidence type="ECO:0000256" key="16">
    <source>
        <dbReference type="ARBA" id="ARBA00042798"/>
    </source>
</evidence>
<dbReference type="PRINTS" id="PR00502">
    <property type="entry name" value="NUDIXFAMILY"/>
</dbReference>
<evidence type="ECO:0000256" key="1">
    <source>
        <dbReference type="ARBA" id="ARBA00001946"/>
    </source>
</evidence>